<evidence type="ECO:0000313" key="11">
    <source>
        <dbReference type="EMBL" id="MDQ8194378.1"/>
    </source>
</evidence>
<keyword evidence="7" id="KW-0010">Activator</keyword>
<dbReference type="PANTHER" id="PTHR45766:SF6">
    <property type="entry name" value="SWI_SNF-RELATED MATRIX-ASSOCIATED ACTIN-DEPENDENT REGULATOR OF CHROMATIN SUBFAMILY A-LIKE PROTEIN 1"/>
    <property type="match status" value="1"/>
</dbReference>
<dbReference type="InterPro" id="IPR038718">
    <property type="entry name" value="SNF2-like_sf"/>
</dbReference>
<dbReference type="Gene3D" id="6.10.140.1500">
    <property type="match status" value="1"/>
</dbReference>
<feature type="domain" description="Helicase C-terminal" evidence="10">
    <location>
        <begin position="472"/>
        <end position="616"/>
    </location>
</feature>
<dbReference type="CDD" id="cd18793">
    <property type="entry name" value="SF2_C_SNF"/>
    <property type="match status" value="1"/>
</dbReference>
<proteinExistence type="inferred from homology"/>
<keyword evidence="3" id="KW-0347">Helicase</keyword>
<dbReference type="InterPro" id="IPR014001">
    <property type="entry name" value="Helicase_ATP-bd"/>
</dbReference>
<dbReference type="PROSITE" id="PS51192">
    <property type="entry name" value="HELICASE_ATP_BIND_1"/>
    <property type="match status" value="1"/>
</dbReference>
<keyword evidence="2" id="KW-0378">Hydrolase</keyword>
<dbReference type="Pfam" id="PF18339">
    <property type="entry name" value="Tudor_1_RapA"/>
    <property type="match status" value="1"/>
</dbReference>
<dbReference type="Gene3D" id="3.40.50.10810">
    <property type="entry name" value="Tandem AAA-ATPase domain"/>
    <property type="match status" value="1"/>
</dbReference>
<dbReference type="InterPro" id="IPR057342">
    <property type="entry name" value="DEXDc_RapA"/>
</dbReference>
<dbReference type="InterPro" id="IPR001650">
    <property type="entry name" value="Helicase_C-like"/>
</dbReference>
<evidence type="ECO:0000256" key="8">
    <source>
        <dbReference type="ARBA" id="ARBA00023163"/>
    </source>
</evidence>
<organism evidence="11 12">
    <name type="scientific">Thalassobacterium sedimentorum</name>
    <dbReference type="NCBI Taxonomy" id="3041258"/>
    <lineage>
        <taxon>Bacteria</taxon>
        <taxon>Pseudomonadati</taxon>
        <taxon>Verrucomicrobiota</taxon>
        <taxon>Opitutia</taxon>
        <taxon>Puniceicoccales</taxon>
        <taxon>Coraliomargaritaceae</taxon>
        <taxon>Thalassobacterium</taxon>
    </lineage>
</organism>
<dbReference type="SMART" id="SM00490">
    <property type="entry name" value="HELICc"/>
    <property type="match status" value="1"/>
</dbReference>
<dbReference type="SUPFAM" id="SSF52540">
    <property type="entry name" value="P-loop containing nucleoside triphosphate hydrolases"/>
    <property type="match status" value="2"/>
</dbReference>
<dbReference type="RefSeq" id="WP_308984853.1">
    <property type="nucleotide sequence ID" value="NZ_JARXIC010000010.1"/>
</dbReference>
<dbReference type="InterPro" id="IPR000330">
    <property type="entry name" value="SNF2_N"/>
</dbReference>
<dbReference type="CDD" id="cd18011">
    <property type="entry name" value="DEXDc_RapA"/>
    <property type="match status" value="1"/>
</dbReference>
<keyword evidence="6" id="KW-0238">DNA-binding</keyword>
<dbReference type="NCBIfam" id="NF003426">
    <property type="entry name" value="PRK04914.1"/>
    <property type="match status" value="1"/>
</dbReference>
<evidence type="ECO:0000256" key="3">
    <source>
        <dbReference type="ARBA" id="ARBA00022806"/>
    </source>
</evidence>
<sequence length="951" mass="108437">MANFTIGQRWISETEPELGLGILEEVDRRQVRIVFSAANEARIYATANAPIKRVEFHVGDSIHSQQGQTIVIEEVKEEAGILTYVGGGVEVPEMELADSISFSKPEDRLIGGQIDQSAAFNLRYEAITRLAHAKQSEVAGFTGGRIDLIPHQLYIASEVANRYMPRVLLADEVGLGKTIEACLILHRLHLTGRAERILIVLPESLVHQWFIELLRRFNMWFTLIDTEHCEAVTAVDPDTNPFNEKQLVICSLKTLTEQARWRECALKARWDMLVVDEAHHLEWTPNLVSPEYKLVESLTQKSHGLLLLTATPEQLGAEGHFARLRLLDPERYPDLEKFQKEQAGYSQVATVANKIVAREALSEEEINYLREVFEEHSEEALQQHLQQPDILLQELVDRHGTGRVIFRNSRDTLTGFPEREGHPCQLEPRAKLSKEELQQRLLREFDLEASESASSDGEPESYDFRHGPRILWLSNLLKELGDNEKVLLICRTREKVQAIHDALLEEINVKAALFHEELTLLQRDRNAAWFAETDGAKILLCSEIGSEGRNFQFANHLVLFDLPLNPELLEQRIGRLDRIGQTKTIQIHMPYLKHSWTELLMRWHHEGLDGVEHSLKGGYAYIKKFGEAVRSLGPRYHIADSDTLEEADRLIQESAHFRQELEERLSQGQDRLIALNSFHEEASAKLVDSIRTQDADRTLDQFMNRIFDHFGVNVEDIDTRTFRLEPGQLFTDSFPELPDEGITVTCDRTKALGREDISFLTWDHPMVRGAIDLTLSSEKGNSSIVVWQDPSIQAPPILIEAIYVLESVAPPRLHVDRFLPPTPVRILVDISGQDCSDQYSHDYINKYCGDEEAFRLKQDPTLLQGLVPEMLRSAKDHARKQKSDLLQTAMHHAHEHLDGEATRLKELRKVNPNVRQEEIRIAENVIADVTKHIAKAHLRLDAVRLILSEPG</sequence>
<dbReference type="Pfam" id="PF18337">
    <property type="entry name" value="Tudor_RapA"/>
    <property type="match status" value="1"/>
</dbReference>
<dbReference type="Gene3D" id="3.30.360.80">
    <property type="match status" value="1"/>
</dbReference>
<accession>A0ABU1ALA5</accession>
<evidence type="ECO:0000313" key="12">
    <source>
        <dbReference type="Proteomes" id="UP001243717"/>
    </source>
</evidence>
<dbReference type="Proteomes" id="UP001243717">
    <property type="component" value="Unassembled WGS sequence"/>
</dbReference>
<dbReference type="EMBL" id="JARXIC010000010">
    <property type="protein sequence ID" value="MDQ8194378.1"/>
    <property type="molecule type" value="Genomic_DNA"/>
</dbReference>
<dbReference type="PANTHER" id="PTHR45766">
    <property type="entry name" value="DNA ANNEALING HELICASE AND ENDONUCLEASE ZRANB3 FAMILY MEMBER"/>
    <property type="match status" value="1"/>
</dbReference>
<evidence type="ECO:0000259" key="10">
    <source>
        <dbReference type="PROSITE" id="PS51194"/>
    </source>
</evidence>
<reference evidence="11 12" key="1">
    <citation type="submission" date="2023-04" db="EMBL/GenBank/DDBJ databases">
        <title>A novel bacteria isolated from coastal sediment.</title>
        <authorList>
            <person name="Liu X.-J."/>
            <person name="Du Z.-J."/>
        </authorList>
    </citation>
    <scope>NUCLEOTIDE SEQUENCE [LARGE SCALE GENOMIC DNA]</scope>
    <source>
        <strain evidence="11 12">SDUM461004</strain>
    </source>
</reference>
<keyword evidence="5" id="KW-0805">Transcription regulation</keyword>
<evidence type="ECO:0000256" key="6">
    <source>
        <dbReference type="ARBA" id="ARBA00023125"/>
    </source>
</evidence>
<dbReference type="Gene3D" id="3.40.50.300">
    <property type="entry name" value="P-loop containing nucleotide triphosphate hydrolases"/>
    <property type="match status" value="1"/>
</dbReference>
<evidence type="ECO:0000256" key="1">
    <source>
        <dbReference type="ARBA" id="ARBA00022741"/>
    </source>
</evidence>
<name>A0ABU1ALA5_9BACT</name>
<protein>
    <submittedName>
        <fullName evidence="11">RNA polymerase-associated protein RapA</fullName>
    </submittedName>
</protein>
<dbReference type="InterPro" id="IPR023949">
    <property type="entry name" value="Helicase_RapA"/>
</dbReference>
<keyword evidence="8" id="KW-0804">Transcription</keyword>
<evidence type="ECO:0000256" key="4">
    <source>
        <dbReference type="ARBA" id="ARBA00022840"/>
    </source>
</evidence>
<dbReference type="SMART" id="SM00487">
    <property type="entry name" value="DEXDc"/>
    <property type="match status" value="1"/>
</dbReference>
<dbReference type="HAMAP" id="MF_01821">
    <property type="entry name" value="Helicase_RapA"/>
    <property type="match status" value="1"/>
</dbReference>
<evidence type="ECO:0000259" key="9">
    <source>
        <dbReference type="PROSITE" id="PS51192"/>
    </source>
</evidence>
<dbReference type="Gene3D" id="2.30.30.140">
    <property type="match status" value="1"/>
</dbReference>
<keyword evidence="12" id="KW-1185">Reference proteome</keyword>
<comment type="caution">
    <text evidence="11">The sequence shown here is derived from an EMBL/GenBank/DDBJ whole genome shotgun (WGS) entry which is preliminary data.</text>
</comment>
<dbReference type="InterPro" id="IPR022737">
    <property type="entry name" value="RapA_C"/>
</dbReference>
<keyword evidence="4" id="KW-0067">ATP-binding</keyword>
<dbReference type="InterPro" id="IPR040765">
    <property type="entry name" value="Tudor_1_RapA"/>
</dbReference>
<evidence type="ECO:0000256" key="2">
    <source>
        <dbReference type="ARBA" id="ARBA00022801"/>
    </source>
</evidence>
<dbReference type="InterPro" id="IPR040766">
    <property type="entry name" value="Tudor_2_RapA"/>
</dbReference>
<dbReference type="Pfam" id="PF00271">
    <property type="entry name" value="Helicase_C"/>
    <property type="match status" value="1"/>
</dbReference>
<dbReference type="Gene3D" id="2.30.30.930">
    <property type="match status" value="1"/>
</dbReference>
<dbReference type="Pfam" id="PF00176">
    <property type="entry name" value="SNF2-rel_dom"/>
    <property type="match status" value="1"/>
</dbReference>
<evidence type="ECO:0000256" key="7">
    <source>
        <dbReference type="ARBA" id="ARBA00023159"/>
    </source>
</evidence>
<dbReference type="InterPro" id="IPR049730">
    <property type="entry name" value="SNF2/RAD54-like_C"/>
</dbReference>
<evidence type="ECO:0000256" key="5">
    <source>
        <dbReference type="ARBA" id="ARBA00023015"/>
    </source>
</evidence>
<gene>
    <name evidence="11" type="primary">rapA</name>
    <name evidence="11" type="ORF">QEH59_08070</name>
</gene>
<dbReference type="Pfam" id="PF12137">
    <property type="entry name" value="RapA_C"/>
    <property type="match status" value="1"/>
</dbReference>
<feature type="domain" description="Helicase ATP-binding" evidence="9">
    <location>
        <begin position="158"/>
        <end position="330"/>
    </location>
</feature>
<dbReference type="InterPro" id="IPR027417">
    <property type="entry name" value="P-loop_NTPase"/>
</dbReference>
<dbReference type="PROSITE" id="PS51194">
    <property type="entry name" value="HELICASE_CTER"/>
    <property type="match status" value="1"/>
</dbReference>
<keyword evidence="1" id="KW-0547">Nucleotide-binding</keyword>